<protein>
    <submittedName>
        <fullName evidence="2">Uncharacterized protein</fullName>
    </submittedName>
</protein>
<dbReference type="EMBL" id="JAAXCY010000007">
    <property type="protein sequence ID" value="MBC2407979.1"/>
    <property type="molecule type" value="Genomic_DNA"/>
</dbReference>
<accession>A0A7X1DZX6</accession>
<dbReference type="Proteomes" id="UP000534677">
    <property type="component" value="Unassembled WGS sequence"/>
</dbReference>
<sequence length="95" mass="10594">MKPTLSTAANGHLKFNLNECPDDYWLSLAEDLVKHEGFKRVGSPVFGFDETIHQGFTCAQFSLAAGWDTWFGHYLLSESAAADVFLQALFHQLSV</sequence>
<comment type="caution">
    <text evidence="2">The sequence shown here is derived from an EMBL/GenBank/DDBJ whole genome shotgun (WGS) entry which is preliminary data.</text>
</comment>
<dbReference type="AlphaFoldDB" id="A0A7X1DZX6"/>
<dbReference type="RefSeq" id="WP_185705724.1">
    <property type="nucleotide sequence ID" value="NZ_JAAXCY010000007.1"/>
</dbReference>
<reference evidence="3 4" key="1">
    <citation type="submission" date="2020-04" db="EMBL/GenBank/DDBJ databases">
        <title>Pseudomonas crami sp. nov., a novel proteolytic bacterial species isolated from cream.</title>
        <authorList>
            <person name="Hofmann K."/>
            <person name="Woller A."/>
            <person name="Huptas C."/>
            <person name="Wenning M."/>
            <person name="Scherer S."/>
            <person name="Doll E.V."/>
        </authorList>
    </citation>
    <scope>NUCLEOTIDE SEQUENCE [LARGE SCALE GENOMIC DNA]</scope>
    <source>
        <strain evidence="1 4">WS 5096</strain>
        <strain evidence="2 3">WS 5106</strain>
    </source>
</reference>
<evidence type="ECO:0000313" key="3">
    <source>
        <dbReference type="Proteomes" id="UP000520513"/>
    </source>
</evidence>
<organism evidence="2 3">
    <name type="scientific">Pseudomonas cremoris</name>
    <dbReference type="NCBI Taxonomy" id="2724178"/>
    <lineage>
        <taxon>Bacteria</taxon>
        <taxon>Pseudomonadati</taxon>
        <taxon>Pseudomonadota</taxon>
        <taxon>Gammaproteobacteria</taxon>
        <taxon>Pseudomonadales</taxon>
        <taxon>Pseudomonadaceae</taxon>
        <taxon>Pseudomonas</taxon>
    </lineage>
</organism>
<evidence type="ECO:0000313" key="1">
    <source>
        <dbReference type="EMBL" id="MBC2380751.1"/>
    </source>
</evidence>
<keyword evidence="4" id="KW-1185">Reference proteome</keyword>
<evidence type="ECO:0000313" key="2">
    <source>
        <dbReference type="EMBL" id="MBC2407979.1"/>
    </source>
</evidence>
<dbReference type="Proteomes" id="UP000520513">
    <property type="component" value="Unassembled WGS sequence"/>
</dbReference>
<name>A0A7X1DZX6_9PSED</name>
<evidence type="ECO:0000313" key="4">
    <source>
        <dbReference type="Proteomes" id="UP000534677"/>
    </source>
</evidence>
<proteinExistence type="predicted"/>
<gene>
    <name evidence="1" type="ORF">HF209_07325</name>
    <name evidence="2" type="ORF">HF257_18375</name>
</gene>
<dbReference type="EMBL" id="JAAXCZ010000003">
    <property type="protein sequence ID" value="MBC2380751.1"/>
    <property type="molecule type" value="Genomic_DNA"/>
</dbReference>